<evidence type="ECO:0000256" key="4">
    <source>
        <dbReference type="ARBA" id="ARBA00010018"/>
    </source>
</evidence>
<name>A0A8H5CQ90_9AGAR</name>
<evidence type="ECO:0000256" key="10">
    <source>
        <dbReference type="ARBA" id="ARBA00022723"/>
    </source>
</evidence>
<dbReference type="CDD" id="cd11068">
    <property type="entry name" value="CYP120A1"/>
    <property type="match status" value="1"/>
</dbReference>
<dbReference type="PROSITE" id="PS00086">
    <property type="entry name" value="CYTOCHROME_P450"/>
    <property type="match status" value="1"/>
</dbReference>
<dbReference type="InterPro" id="IPR050196">
    <property type="entry name" value="Cytochrome_P450_Monoox"/>
</dbReference>
<accession>A0A8H5CQ90</accession>
<proteinExistence type="inferred from homology"/>
<keyword evidence="10 16" id="KW-0479">Metal-binding</keyword>
<evidence type="ECO:0000256" key="17">
    <source>
        <dbReference type="RuleBase" id="RU000461"/>
    </source>
</evidence>
<evidence type="ECO:0008006" key="20">
    <source>
        <dbReference type="Google" id="ProtNLM"/>
    </source>
</evidence>
<evidence type="ECO:0000313" key="18">
    <source>
        <dbReference type="EMBL" id="KAF5345038.1"/>
    </source>
</evidence>
<evidence type="ECO:0000313" key="19">
    <source>
        <dbReference type="Proteomes" id="UP000559256"/>
    </source>
</evidence>
<organism evidence="18 19">
    <name type="scientific">Tetrapyrgos nigripes</name>
    <dbReference type="NCBI Taxonomy" id="182062"/>
    <lineage>
        <taxon>Eukaryota</taxon>
        <taxon>Fungi</taxon>
        <taxon>Dikarya</taxon>
        <taxon>Basidiomycota</taxon>
        <taxon>Agaricomycotina</taxon>
        <taxon>Agaricomycetes</taxon>
        <taxon>Agaricomycetidae</taxon>
        <taxon>Agaricales</taxon>
        <taxon>Marasmiineae</taxon>
        <taxon>Marasmiaceae</taxon>
        <taxon>Tetrapyrgos</taxon>
    </lineage>
</organism>
<dbReference type="Pfam" id="PF00067">
    <property type="entry name" value="p450"/>
    <property type="match status" value="1"/>
</dbReference>
<comment type="cofactor">
    <cofactor evidence="2 16">
        <name>heme</name>
        <dbReference type="ChEBI" id="CHEBI:30413"/>
    </cofactor>
</comment>
<dbReference type="InterPro" id="IPR017972">
    <property type="entry name" value="Cyt_P450_CS"/>
</dbReference>
<dbReference type="SUPFAM" id="SSF48264">
    <property type="entry name" value="Cytochrome P450"/>
    <property type="match status" value="1"/>
</dbReference>
<evidence type="ECO:0000256" key="2">
    <source>
        <dbReference type="ARBA" id="ARBA00001971"/>
    </source>
</evidence>
<evidence type="ECO:0000256" key="15">
    <source>
        <dbReference type="ARBA" id="ARBA00023033"/>
    </source>
</evidence>
<dbReference type="InterPro" id="IPR002401">
    <property type="entry name" value="Cyt_P450_E_grp-I"/>
</dbReference>
<dbReference type="InterPro" id="IPR001128">
    <property type="entry name" value="Cyt_P450"/>
</dbReference>
<keyword evidence="15 17" id="KW-0503">Monooxygenase</keyword>
<dbReference type="Gene3D" id="1.10.630.10">
    <property type="entry name" value="Cytochrome P450"/>
    <property type="match status" value="1"/>
</dbReference>
<keyword evidence="9" id="KW-0288">FMN</keyword>
<sequence length="457" mass="51842">MTTLIPQPPGYPFFGNVFSLDKDVPALGFHRLVQEYGEIYQLNIIGRSVIFVSSHALVNELSDDTRFSKAISGPLKETRNLVHDGIFTAYNDEPNWNLAHRLLMPAFGASRIKDMLEDMREISNEIIKKWSKSTPGTKLDPTDDLTRVALDTIALCSMSYRLNSFVSETTPPFVRAMSDCLRECNSRANRPSIVQAWVSATNSQYHDDIRLMRDTAMDILEKRRRNPTDKKDMLNAMLNHKRSGMSLSDESVIDNLLTFLIAGHETTSGTMSFAIYYLLKHPQLLKKLRDEVDEVVGDQPAEVIDLNRMPFLHAVLRESMRLQPTAAIRVVNPIEDTTIGNGKYFVPKGAPIALLTWDAHRDVNVWGEDAEEFHPERMLDGKFDSLPPNAWQPFGYGMRSCIGRSFAWQEMCLVLASIVQHFDLALADPSYELQITQAITIKPKDFFITARPRHVQP</sequence>
<keyword evidence="8" id="KW-0285">Flavoprotein</keyword>
<dbReference type="GO" id="GO:0020037">
    <property type="term" value="F:heme binding"/>
    <property type="evidence" value="ECO:0007669"/>
    <property type="project" value="InterPro"/>
</dbReference>
<gene>
    <name evidence="18" type="ORF">D9758_010421</name>
</gene>
<evidence type="ECO:0000256" key="8">
    <source>
        <dbReference type="ARBA" id="ARBA00022630"/>
    </source>
</evidence>
<reference evidence="18 19" key="1">
    <citation type="journal article" date="2020" name="ISME J.">
        <title>Uncovering the hidden diversity of litter-decomposition mechanisms in mushroom-forming fungi.</title>
        <authorList>
            <person name="Floudas D."/>
            <person name="Bentzer J."/>
            <person name="Ahren D."/>
            <person name="Johansson T."/>
            <person name="Persson P."/>
            <person name="Tunlid A."/>
        </authorList>
    </citation>
    <scope>NUCLEOTIDE SEQUENCE [LARGE SCALE GENOMIC DNA]</scope>
    <source>
        <strain evidence="18 19">CBS 291.85</strain>
    </source>
</reference>
<dbReference type="PANTHER" id="PTHR24291:SF50">
    <property type="entry name" value="BIFUNCTIONAL ALBAFLAVENONE MONOOXYGENASE_TERPENE SYNTHASE"/>
    <property type="match status" value="1"/>
</dbReference>
<dbReference type="PANTHER" id="PTHR24291">
    <property type="entry name" value="CYTOCHROME P450 FAMILY 4"/>
    <property type="match status" value="1"/>
</dbReference>
<keyword evidence="12" id="KW-0521">NADP</keyword>
<evidence type="ECO:0000256" key="6">
    <source>
        <dbReference type="ARBA" id="ARBA00022448"/>
    </source>
</evidence>
<keyword evidence="19" id="KW-1185">Reference proteome</keyword>
<feature type="binding site" description="axial binding residue" evidence="16">
    <location>
        <position position="401"/>
    </location>
    <ligand>
        <name>heme</name>
        <dbReference type="ChEBI" id="CHEBI:30413"/>
    </ligand>
    <ligandPart>
        <name>Fe</name>
        <dbReference type="ChEBI" id="CHEBI:18248"/>
    </ligandPart>
</feature>
<evidence type="ECO:0000256" key="1">
    <source>
        <dbReference type="ARBA" id="ARBA00001917"/>
    </source>
</evidence>
<dbReference type="GO" id="GO:0005506">
    <property type="term" value="F:iron ion binding"/>
    <property type="evidence" value="ECO:0007669"/>
    <property type="project" value="InterPro"/>
</dbReference>
<evidence type="ECO:0000256" key="11">
    <source>
        <dbReference type="ARBA" id="ARBA00022827"/>
    </source>
</evidence>
<dbReference type="GO" id="GO:0016705">
    <property type="term" value="F:oxidoreductase activity, acting on paired donors, with incorporation or reduction of molecular oxygen"/>
    <property type="evidence" value="ECO:0007669"/>
    <property type="project" value="InterPro"/>
</dbReference>
<evidence type="ECO:0000256" key="3">
    <source>
        <dbReference type="ARBA" id="ARBA00001974"/>
    </source>
</evidence>
<keyword evidence="11" id="KW-0274">FAD</keyword>
<evidence type="ECO:0000256" key="14">
    <source>
        <dbReference type="ARBA" id="ARBA00023004"/>
    </source>
</evidence>
<dbReference type="InterPro" id="IPR036396">
    <property type="entry name" value="Cyt_P450_sf"/>
</dbReference>
<dbReference type="FunFam" id="1.10.630.10:FF:000040">
    <property type="entry name" value="Bifunctional cytochrome P450/NADPH--P450 reductase"/>
    <property type="match status" value="1"/>
</dbReference>
<dbReference type="EMBL" id="JAACJM010000115">
    <property type="protein sequence ID" value="KAF5345038.1"/>
    <property type="molecule type" value="Genomic_DNA"/>
</dbReference>
<evidence type="ECO:0000256" key="5">
    <source>
        <dbReference type="ARBA" id="ARBA00010617"/>
    </source>
</evidence>
<dbReference type="GO" id="GO:0004497">
    <property type="term" value="F:monooxygenase activity"/>
    <property type="evidence" value="ECO:0007669"/>
    <property type="project" value="UniProtKB-KW"/>
</dbReference>
<dbReference type="AlphaFoldDB" id="A0A8H5CQ90"/>
<keyword evidence="14 16" id="KW-0408">Iron</keyword>
<keyword evidence="7 16" id="KW-0349">Heme</keyword>
<comment type="caution">
    <text evidence="18">The sequence shown here is derived from an EMBL/GenBank/DDBJ whole genome shotgun (WGS) entry which is preliminary data.</text>
</comment>
<keyword evidence="13 17" id="KW-0560">Oxidoreductase</keyword>
<evidence type="ECO:0000256" key="16">
    <source>
        <dbReference type="PIRSR" id="PIRSR602401-1"/>
    </source>
</evidence>
<keyword evidence="6" id="KW-0813">Transport</keyword>
<evidence type="ECO:0000256" key="7">
    <source>
        <dbReference type="ARBA" id="ARBA00022617"/>
    </source>
</evidence>
<evidence type="ECO:0000256" key="13">
    <source>
        <dbReference type="ARBA" id="ARBA00023002"/>
    </source>
</evidence>
<dbReference type="Proteomes" id="UP000559256">
    <property type="component" value="Unassembled WGS sequence"/>
</dbReference>
<dbReference type="OrthoDB" id="1470350at2759"/>
<dbReference type="PRINTS" id="PR00385">
    <property type="entry name" value="P450"/>
</dbReference>
<comment type="similarity">
    <text evidence="5 17">Belongs to the cytochrome P450 family.</text>
</comment>
<comment type="similarity">
    <text evidence="4">In the N-terminal section; belongs to the cytochrome P450 family.</text>
</comment>
<evidence type="ECO:0000256" key="12">
    <source>
        <dbReference type="ARBA" id="ARBA00022857"/>
    </source>
</evidence>
<comment type="cofactor">
    <cofactor evidence="3">
        <name>FAD</name>
        <dbReference type="ChEBI" id="CHEBI:57692"/>
    </cofactor>
</comment>
<dbReference type="PRINTS" id="PR00463">
    <property type="entry name" value="EP450I"/>
</dbReference>
<comment type="cofactor">
    <cofactor evidence="1">
        <name>FMN</name>
        <dbReference type="ChEBI" id="CHEBI:58210"/>
    </cofactor>
</comment>
<evidence type="ECO:0000256" key="9">
    <source>
        <dbReference type="ARBA" id="ARBA00022643"/>
    </source>
</evidence>
<protein>
    <recommendedName>
        <fullName evidence="20">Cytochrome P450</fullName>
    </recommendedName>
</protein>